<feature type="compositionally biased region" description="Polar residues" evidence="1">
    <location>
        <begin position="202"/>
        <end position="226"/>
    </location>
</feature>
<protein>
    <submittedName>
        <fullName evidence="3">Uncharacterized protein</fullName>
    </submittedName>
</protein>
<feature type="region of interest" description="Disordered" evidence="1">
    <location>
        <begin position="170"/>
        <end position="241"/>
    </location>
</feature>
<feature type="compositionally biased region" description="Polar residues" evidence="1">
    <location>
        <begin position="285"/>
        <end position="303"/>
    </location>
</feature>
<feature type="transmembrane region" description="Helical" evidence="2">
    <location>
        <begin position="20"/>
        <end position="38"/>
    </location>
</feature>
<feature type="region of interest" description="Disordered" evidence="1">
    <location>
        <begin position="266"/>
        <end position="303"/>
    </location>
</feature>
<dbReference type="EMBL" id="MN740464">
    <property type="protein sequence ID" value="QHU27859.1"/>
    <property type="molecule type" value="Genomic_DNA"/>
</dbReference>
<organism evidence="3">
    <name type="scientific">viral metagenome</name>
    <dbReference type="NCBI Taxonomy" id="1070528"/>
    <lineage>
        <taxon>unclassified sequences</taxon>
        <taxon>metagenomes</taxon>
        <taxon>organismal metagenomes</taxon>
    </lineage>
</organism>
<sequence length="303" mass="33046">MGSRTININDIFFGSEQSKYAGIALFMTIMILCVIILFSSSRIPIGDRFMFVLFILIISVPSILMSLFELTCIVTGGNLNTRWWCWLLAWVLAVIIIVYCIMIIISMLISMSEYDMANDRLDYTTEKNKMGKDEANLYAKKIIIDDKISQQKQESKPVVYNTPLASSATPAPASPAPMAPPSVPTAGPSGPSGPSAPVISTAHRTPTTHDSQAMNSSMHGINSQPPHYQGPKVGDVNSLPYPKSSTNDIYTNYAPLEGSSAAPVMAMPQYNKPSPMMPPPSQQSTNSVSSFNGYDSTDNYSSY</sequence>
<feature type="compositionally biased region" description="Low complexity" evidence="1">
    <location>
        <begin position="184"/>
        <end position="198"/>
    </location>
</feature>
<feature type="transmembrane region" description="Helical" evidence="2">
    <location>
        <begin position="50"/>
        <end position="68"/>
    </location>
</feature>
<evidence type="ECO:0000313" key="3">
    <source>
        <dbReference type="EMBL" id="QHU27859.1"/>
    </source>
</evidence>
<keyword evidence="2" id="KW-0472">Membrane</keyword>
<keyword evidence="2" id="KW-1133">Transmembrane helix</keyword>
<accession>A0A6C0LA64</accession>
<proteinExistence type="predicted"/>
<feature type="transmembrane region" description="Helical" evidence="2">
    <location>
        <begin position="88"/>
        <end position="110"/>
    </location>
</feature>
<evidence type="ECO:0000256" key="1">
    <source>
        <dbReference type="SAM" id="MobiDB-lite"/>
    </source>
</evidence>
<reference evidence="3" key="1">
    <citation type="journal article" date="2020" name="Nature">
        <title>Giant virus diversity and host interactions through global metagenomics.</title>
        <authorList>
            <person name="Schulz F."/>
            <person name="Roux S."/>
            <person name="Paez-Espino D."/>
            <person name="Jungbluth S."/>
            <person name="Walsh D.A."/>
            <person name="Denef V.J."/>
            <person name="McMahon K.D."/>
            <person name="Konstantinidis K.T."/>
            <person name="Eloe-Fadrosh E.A."/>
            <person name="Kyrpides N.C."/>
            <person name="Woyke T."/>
        </authorList>
    </citation>
    <scope>NUCLEOTIDE SEQUENCE</scope>
    <source>
        <strain evidence="3">GVMAG-M-3300027769-26</strain>
    </source>
</reference>
<keyword evidence="2" id="KW-0812">Transmembrane</keyword>
<name>A0A6C0LA64_9ZZZZ</name>
<evidence type="ECO:0000256" key="2">
    <source>
        <dbReference type="SAM" id="Phobius"/>
    </source>
</evidence>
<dbReference type="AlphaFoldDB" id="A0A6C0LA64"/>
<feature type="compositionally biased region" description="Pro residues" evidence="1">
    <location>
        <begin position="172"/>
        <end position="183"/>
    </location>
</feature>